<dbReference type="InterPro" id="IPR011607">
    <property type="entry name" value="MGS-like_dom"/>
</dbReference>
<dbReference type="Proteomes" id="UP000195607">
    <property type="component" value="Chromosome I"/>
</dbReference>
<dbReference type="AlphaFoldDB" id="A0A1N5RY64"/>
<protein>
    <submittedName>
        <fullName evidence="10">Bifunctional phosphoribosylaminoimidazolecarboxamide formyltransferase/IMP cyclohydrolase</fullName>
    </submittedName>
</protein>
<comment type="pathway">
    <text evidence="2">Purine metabolism; IMP biosynthesis via de novo pathway; 5-formamido-1-(5-phospho-D-ribosyl)imidazole-4-carboxamide from 5-amino-1-(5-phospho-D-ribosyl)imidazole-4-carboxamide (10-formyl THF route): step 1/1.</text>
</comment>
<dbReference type="Gene3D" id="3.40.50.1380">
    <property type="entry name" value="Methylglyoxal synthase-like domain"/>
    <property type="match status" value="1"/>
</dbReference>
<dbReference type="SMART" id="SM00798">
    <property type="entry name" value="AICARFT_IMPCHas"/>
    <property type="match status" value="1"/>
</dbReference>
<dbReference type="GO" id="GO:0004643">
    <property type="term" value="F:phosphoribosylaminoimidazolecarboxamide formyltransferase activity"/>
    <property type="evidence" value="ECO:0007669"/>
    <property type="project" value="InterPro"/>
</dbReference>
<keyword evidence="7" id="KW-0665">Pyrimidine biosynthesis</keyword>
<dbReference type="SMART" id="SM00851">
    <property type="entry name" value="MGS"/>
    <property type="match status" value="1"/>
</dbReference>
<keyword evidence="4 10" id="KW-0808">Transferase</keyword>
<dbReference type="KEGG" id="cdiv:CPM_0005"/>
<dbReference type="Gene3D" id="3.40.140.20">
    <property type="match status" value="2"/>
</dbReference>
<reference evidence="11" key="2">
    <citation type="submission" date="2016-06" db="EMBL/GenBank/DDBJ databases">
        <authorList>
            <person name="Olsen C.W."/>
            <person name="Carey S."/>
            <person name="Hinshaw L."/>
            <person name="Karasin A.I."/>
        </authorList>
    </citation>
    <scope>NUCLEOTIDE SEQUENCE [LARGE SCALE GENOMIC DNA]</scope>
    <source>
        <strain evidence="11">PM4</strain>
    </source>
</reference>
<dbReference type="PANTHER" id="PTHR11692">
    <property type="entry name" value="BIFUNCTIONAL PURINE BIOSYNTHESIS PROTEIN PURH"/>
    <property type="match status" value="1"/>
</dbReference>
<evidence type="ECO:0000313" key="11">
    <source>
        <dbReference type="EMBL" id="SJK83909.1"/>
    </source>
</evidence>
<dbReference type="PIRSF" id="PIRSF000414">
    <property type="entry name" value="AICARFT_IMPCHas"/>
    <property type="match status" value="1"/>
</dbReference>
<evidence type="ECO:0000256" key="2">
    <source>
        <dbReference type="ARBA" id="ARBA00004954"/>
    </source>
</evidence>
<keyword evidence="6 10" id="KW-0378">Hydrolase</keyword>
<dbReference type="GO" id="GO:0005829">
    <property type="term" value="C:cytosol"/>
    <property type="evidence" value="ECO:0007669"/>
    <property type="project" value="TreeGrafter"/>
</dbReference>
<dbReference type="GeneID" id="41587327"/>
<dbReference type="NCBIfam" id="NF002049">
    <property type="entry name" value="PRK00881.1"/>
    <property type="match status" value="1"/>
</dbReference>
<proteinExistence type="inferred from homology"/>
<evidence type="ECO:0000256" key="1">
    <source>
        <dbReference type="ARBA" id="ARBA00004844"/>
    </source>
</evidence>
<comment type="similarity">
    <text evidence="3">Belongs to the PurH family.</text>
</comment>
<evidence type="ECO:0000256" key="6">
    <source>
        <dbReference type="ARBA" id="ARBA00022801"/>
    </source>
</evidence>
<dbReference type="SUPFAM" id="SSF53927">
    <property type="entry name" value="Cytidine deaminase-like"/>
    <property type="match status" value="1"/>
</dbReference>
<dbReference type="GO" id="GO:0006189">
    <property type="term" value="P:'de novo' IMP biosynthetic process"/>
    <property type="evidence" value="ECO:0007669"/>
    <property type="project" value="UniProtKB-UniPathway"/>
</dbReference>
<dbReference type="SUPFAM" id="SSF52335">
    <property type="entry name" value="Methylglyoxal synthase-like"/>
    <property type="match status" value="1"/>
</dbReference>
<accession>A0A1N5RY64</accession>
<organism evidence="10 13">
    <name type="scientific">Cuniculiplasma divulgatum</name>
    <dbReference type="NCBI Taxonomy" id="1673428"/>
    <lineage>
        <taxon>Archaea</taxon>
        <taxon>Methanobacteriati</taxon>
        <taxon>Thermoplasmatota</taxon>
        <taxon>Thermoplasmata</taxon>
        <taxon>Thermoplasmatales</taxon>
        <taxon>Cuniculiplasmataceae</taxon>
        <taxon>Cuniculiplasma</taxon>
    </lineage>
</organism>
<feature type="domain" description="MGS-like" evidence="9">
    <location>
        <begin position="1"/>
        <end position="139"/>
    </location>
</feature>
<keyword evidence="8" id="KW-0511">Multifunctional enzyme</keyword>
<evidence type="ECO:0000313" key="10">
    <source>
        <dbReference type="EMBL" id="SIM28791.1"/>
    </source>
</evidence>
<evidence type="ECO:0000313" key="12">
    <source>
        <dbReference type="Proteomes" id="UP000187822"/>
    </source>
</evidence>
<evidence type="ECO:0000256" key="8">
    <source>
        <dbReference type="ARBA" id="ARBA00023268"/>
    </source>
</evidence>
<dbReference type="PROSITE" id="PS51855">
    <property type="entry name" value="MGS"/>
    <property type="match status" value="1"/>
</dbReference>
<dbReference type="Proteomes" id="UP000187822">
    <property type="component" value="Chromosome I"/>
</dbReference>
<reference evidence="12" key="3">
    <citation type="submission" date="2016-06" db="EMBL/GenBank/DDBJ databases">
        <authorList>
            <person name="Toshchakov V.S."/>
        </authorList>
    </citation>
    <scope>NUCLEOTIDE SEQUENCE [LARGE SCALE GENOMIC DNA]</scope>
    <source>
        <strain>PM4 (JCM 30641</strain>
        <strain evidence="12">\VKM B-2940)</strain>
    </source>
</reference>
<dbReference type="RefSeq" id="WP_021789616.1">
    <property type="nucleotide sequence ID" value="NZ_LT671858.1"/>
</dbReference>
<evidence type="ECO:0000259" key="9">
    <source>
        <dbReference type="PROSITE" id="PS51855"/>
    </source>
</evidence>
<evidence type="ECO:0000256" key="5">
    <source>
        <dbReference type="ARBA" id="ARBA00022755"/>
    </source>
</evidence>
<dbReference type="Pfam" id="PF01808">
    <property type="entry name" value="AICARFT_IMPCHas"/>
    <property type="match status" value="1"/>
</dbReference>
<keyword evidence="12" id="KW-1185">Reference proteome</keyword>
<evidence type="ECO:0000313" key="13">
    <source>
        <dbReference type="Proteomes" id="UP000195607"/>
    </source>
</evidence>
<dbReference type="PANTHER" id="PTHR11692:SF0">
    <property type="entry name" value="BIFUNCTIONAL PURINE BIOSYNTHESIS PROTEIN ATIC"/>
    <property type="match status" value="1"/>
</dbReference>
<gene>
    <name evidence="11" type="ORF">CPM_0005</name>
    <name evidence="10" type="ORF">CSP5_0005</name>
</gene>
<dbReference type="InterPro" id="IPR002695">
    <property type="entry name" value="PurH-like"/>
</dbReference>
<evidence type="ECO:0000256" key="3">
    <source>
        <dbReference type="ARBA" id="ARBA00007667"/>
    </source>
</evidence>
<evidence type="ECO:0000256" key="7">
    <source>
        <dbReference type="ARBA" id="ARBA00022975"/>
    </source>
</evidence>
<reference evidence="10 13" key="1">
    <citation type="submission" date="2016-04" db="EMBL/GenBank/DDBJ databases">
        <authorList>
            <person name="Evans L.H."/>
            <person name="Alamgir A."/>
            <person name="Owens N."/>
            <person name="Weber N.D."/>
            <person name="Virtaneva K."/>
            <person name="Barbian K."/>
            <person name="Babar A."/>
            <person name="Rosenke K."/>
        </authorList>
    </citation>
    <scope>NUCLEOTIDE SEQUENCE [LARGE SCALE GENOMIC DNA]</scope>
    <source>
        <strain evidence="10">S5</strain>
        <strain evidence="13">S5(T) (JCM 30642 \VKM B-2941)</strain>
    </source>
</reference>
<evidence type="ECO:0000256" key="4">
    <source>
        <dbReference type="ARBA" id="ARBA00022679"/>
    </source>
</evidence>
<dbReference type="CDD" id="cd01421">
    <property type="entry name" value="IMPCH"/>
    <property type="match status" value="1"/>
</dbReference>
<dbReference type="OrthoDB" id="52603at2157"/>
<dbReference type="InterPro" id="IPR024051">
    <property type="entry name" value="AICAR_Tfase_dup_dom_sf"/>
</dbReference>
<dbReference type="GO" id="GO:0003937">
    <property type="term" value="F:IMP cyclohydrolase activity"/>
    <property type="evidence" value="ECO:0007669"/>
    <property type="project" value="InterPro"/>
</dbReference>
<name>A0A1N5RY64_9ARCH</name>
<dbReference type="EMBL" id="LT719092">
    <property type="protein sequence ID" value="SJK83909.1"/>
    <property type="molecule type" value="Genomic_DNA"/>
</dbReference>
<dbReference type="STRING" id="1673428.CPM_0005"/>
<comment type="pathway">
    <text evidence="1">Purine metabolism; IMP biosynthesis via de novo pathway; IMP from 5-formamido-1-(5-phospho-D-ribosyl)imidazole-4-carboxamide: step 1/1.</text>
</comment>
<dbReference type="InterPro" id="IPR036914">
    <property type="entry name" value="MGS-like_dom_sf"/>
</dbReference>
<dbReference type="Pfam" id="PF02142">
    <property type="entry name" value="MGS"/>
    <property type="match status" value="1"/>
</dbReference>
<dbReference type="GO" id="GO:0006221">
    <property type="term" value="P:pyrimidine nucleotide biosynthetic process"/>
    <property type="evidence" value="ECO:0007669"/>
    <property type="project" value="UniProtKB-KW"/>
</dbReference>
<dbReference type="UniPathway" id="UPA00074">
    <property type="reaction ID" value="UER00133"/>
</dbReference>
<dbReference type="EMBL" id="LT671858">
    <property type="protein sequence ID" value="SIM28791.1"/>
    <property type="molecule type" value="Genomic_DNA"/>
</dbReference>
<keyword evidence="5" id="KW-0658">Purine biosynthesis</keyword>
<dbReference type="InterPro" id="IPR016193">
    <property type="entry name" value="Cytidine_deaminase-like"/>
</dbReference>
<sequence>MNVLASLTDKSGSDEFLKAINGKIEKIYASDGTRKYLEEHGVRSLSISELTGFDDLLGGRVKTLHPAIFSGILMRDSDEDKRQVKEKGYFPFDIVMCNLYDFSKYINGTEDEKIEHIDIGGVSLLRAAAKNWKRVTVVKNRNDYELVKKDIADHGTIREETRKKLALDAFKLTYKYDMMIYNSLNDAGSIKLIELENGKKLRYGENPDQEGFIYEIPEYGEMEVFHGKEMSYNNYVDASSAIETALDFSDPFAVVIKHNTPCGAATGIDHGDALEKAIEADRESAYGSVICINGNADKRVAEAIKDLFVEIIIAKDFDSDARKLIGKKKNIRMIKYSGNGPDRNFKTLFNGILEQTRMNTSIDQMKEVVKTRREFSSREIEFAWKIAAHCRSNAVVLTKNCVTVGVGAGQTSRVEATKIACSRAGEKAKGSIMASDAYLPFSDNVDVAAVNGISAIVEPGGSIRDQDVIESCQKHEISLYFTGRRVFLH</sequence>